<proteinExistence type="predicted"/>
<dbReference type="InterPro" id="IPR032582">
    <property type="entry name" value="DUF4916"/>
</dbReference>
<accession>A0A846WHM9</accession>
<dbReference type="AlphaFoldDB" id="A0A846WHM9"/>
<sequence>MIDRTDAEATDGWLSPETWNAIQRSMPICCVDFFPVELDPATGEVLRVGLISRPFPDPDRTTHVWCQVGGRVRFGETLRAGLIRHAYDTFTYDSEADAAAAIDFDVLRYPVVSEWFPPRLGLAHDQPAPIHPFGSDPRKHAVSTCYAATMPTGVSLRPGSADEASAFKWFDVDELSTIDMWPGSFSLVQRVIEAIDRRPIGNRP</sequence>
<comment type="caution">
    <text evidence="1">The sequence shown here is derived from an EMBL/GenBank/DDBJ whole genome shotgun (WGS) entry which is preliminary data.</text>
</comment>
<dbReference type="RefSeq" id="WP_006371083.1">
    <property type="nucleotide sequence ID" value="NZ_JAAXPC010000001.1"/>
</dbReference>
<gene>
    <name evidence="1" type="ORF">HGA05_02310</name>
</gene>
<reference evidence="1 2" key="1">
    <citation type="submission" date="2020-04" db="EMBL/GenBank/DDBJ databases">
        <title>MicrobeNet Type strains.</title>
        <authorList>
            <person name="Nicholson A.C."/>
        </authorList>
    </citation>
    <scope>NUCLEOTIDE SEQUENCE [LARGE SCALE GENOMIC DNA]</scope>
    <source>
        <strain evidence="1 2">ATCC BAA-14</strain>
    </source>
</reference>
<name>A0A846WHM9_9ACTN</name>
<evidence type="ECO:0000313" key="1">
    <source>
        <dbReference type="EMBL" id="NKY00413.1"/>
    </source>
</evidence>
<protein>
    <submittedName>
        <fullName evidence="1">DUF4916 domain-containing protein</fullName>
    </submittedName>
</protein>
<dbReference type="Pfam" id="PF16262">
    <property type="entry name" value="DUF4916"/>
    <property type="match status" value="1"/>
</dbReference>
<dbReference type="Gene3D" id="3.90.79.10">
    <property type="entry name" value="Nucleoside Triphosphate Pyrophosphohydrolase"/>
    <property type="match status" value="1"/>
</dbReference>
<organism evidence="1 2">
    <name type="scientific">Gordonia polyisoprenivorans</name>
    <dbReference type="NCBI Taxonomy" id="84595"/>
    <lineage>
        <taxon>Bacteria</taxon>
        <taxon>Bacillati</taxon>
        <taxon>Actinomycetota</taxon>
        <taxon>Actinomycetes</taxon>
        <taxon>Mycobacteriales</taxon>
        <taxon>Gordoniaceae</taxon>
        <taxon>Gordonia</taxon>
    </lineage>
</organism>
<dbReference type="EMBL" id="JAAXPC010000001">
    <property type="protein sequence ID" value="NKY00413.1"/>
    <property type="molecule type" value="Genomic_DNA"/>
</dbReference>
<evidence type="ECO:0000313" key="2">
    <source>
        <dbReference type="Proteomes" id="UP000563898"/>
    </source>
</evidence>
<dbReference type="InterPro" id="IPR015797">
    <property type="entry name" value="NUDIX_hydrolase-like_dom_sf"/>
</dbReference>
<dbReference type="SUPFAM" id="SSF55811">
    <property type="entry name" value="Nudix"/>
    <property type="match status" value="1"/>
</dbReference>
<dbReference type="Proteomes" id="UP000563898">
    <property type="component" value="Unassembled WGS sequence"/>
</dbReference>